<dbReference type="Proteomes" id="UP001589700">
    <property type="component" value="Unassembled WGS sequence"/>
</dbReference>
<keyword evidence="3" id="KW-1185">Reference proteome</keyword>
<name>A0ABV5JSH5_9ACTN</name>
<dbReference type="Gene3D" id="3.10.450.50">
    <property type="match status" value="1"/>
</dbReference>
<dbReference type="SUPFAM" id="SSF54427">
    <property type="entry name" value="NTF2-like"/>
    <property type="match status" value="1"/>
</dbReference>
<evidence type="ECO:0000313" key="2">
    <source>
        <dbReference type="EMBL" id="MFB9260670.1"/>
    </source>
</evidence>
<accession>A0ABV5JSH5</accession>
<evidence type="ECO:0000313" key="3">
    <source>
        <dbReference type="Proteomes" id="UP001589700"/>
    </source>
</evidence>
<dbReference type="InterPro" id="IPR032710">
    <property type="entry name" value="NTF2-like_dom_sf"/>
</dbReference>
<reference evidence="2 3" key="1">
    <citation type="submission" date="2024-09" db="EMBL/GenBank/DDBJ databases">
        <authorList>
            <person name="Sun Q."/>
            <person name="Mori K."/>
        </authorList>
    </citation>
    <scope>NUCLEOTIDE SEQUENCE [LARGE SCALE GENOMIC DNA]</scope>
    <source>
        <strain evidence="2 3">CCM 7659</strain>
    </source>
</reference>
<dbReference type="EMBL" id="JBHMDY010000008">
    <property type="protein sequence ID" value="MFB9260670.1"/>
    <property type="molecule type" value="Genomic_DNA"/>
</dbReference>
<evidence type="ECO:0000259" key="1">
    <source>
        <dbReference type="Pfam" id="PF12680"/>
    </source>
</evidence>
<feature type="domain" description="SnoaL-like" evidence="1">
    <location>
        <begin position="27"/>
        <end position="126"/>
    </location>
</feature>
<comment type="caution">
    <text evidence="2">The sequence shown here is derived from an EMBL/GenBank/DDBJ whole genome shotgun (WGS) entry which is preliminary data.</text>
</comment>
<dbReference type="RefSeq" id="WP_182632969.1">
    <property type="nucleotide sequence ID" value="NZ_JAALDM010000217.1"/>
</dbReference>
<dbReference type="InterPro" id="IPR037401">
    <property type="entry name" value="SnoaL-like"/>
</dbReference>
<gene>
    <name evidence="2" type="ORF">ACFFVD_12735</name>
</gene>
<dbReference type="Pfam" id="PF12680">
    <property type="entry name" value="SnoaL_2"/>
    <property type="match status" value="1"/>
</dbReference>
<organism evidence="2 3">
    <name type="scientific">Dietzia aerolata</name>
    <dbReference type="NCBI Taxonomy" id="595984"/>
    <lineage>
        <taxon>Bacteria</taxon>
        <taxon>Bacillati</taxon>
        <taxon>Actinomycetota</taxon>
        <taxon>Actinomycetes</taxon>
        <taxon>Mycobacteriales</taxon>
        <taxon>Dietziaceae</taxon>
        <taxon>Dietzia</taxon>
    </lineage>
</organism>
<sequence>MHSSGSGPGGSADTPGGPGKDIRQIARALIEAAFSGDIEGAIACCTPDLELRIEGIQTVRGHEGLQHIIEFNTEVSTNIQVEIHHMLAAGDTAAINRTTYLTIGGKEIVLEVGAFFEFRDGLVCRWVDYQDMGVVTRALGH</sequence>
<protein>
    <submittedName>
        <fullName evidence="2">Nuclear transport factor 2 family protein</fullName>
    </submittedName>
</protein>
<proteinExistence type="predicted"/>